<dbReference type="PANTHER" id="PTHR37418">
    <property type="entry name" value="3-KETO-5-AMINOHEXANOATE CLEAVAGE ENZYME-RELATED"/>
    <property type="match status" value="1"/>
</dbReference>
<gene>
    <name evidence="1" type="ORF">GCM10009544_51210</name>
</gene>
<proteinExistence type="predicted"/>
<name>A0ABN1ASR2_9ACTN</name>
<reference evidence="1 2" key="1">
    <citation type="journal article" date="2019" name="Int. J. Syst. Evol. Microbiol.">
        <title>The Global Catalogue of Microorganisms (GCM) 10K type strain sequencing project: providing services to taxonomists for standard genome sequencing and annotation.</title>
        <authorList>
            <consortium name="The Broad Institute Genomics Platform"/>
            <consortium name="The Broad Institute Genome Sequencing Center for Infectious Disease"/>
            <person name="Wu L."/>
            <person name="Ma J."/>
        </authorList>
    </citation>
    <scope>NUCLEOTIDE SEQUENCE [LARGE SCALE GENOMIC DNA]</scope>
    <source>
        <strain evidence="1 2">JCM 10649</strain>
    </source>
</reference>
<dbReference type="RefSeq" id="WP_344095006.1">
    <property type="nucleotide sequence ID" value="NZ_BAAAHB010000077.1"/>
</dbReference>
<dbReference type="Proteomes" id="UP001499895">
    <property type="component" value="Unassembled WGS sequence"/>
</dbReference>
<protein>
    <submittedName>
        <fullName evidence="1">3-keto-5-aminohexanoate cleavage protein</fullName>
    </submittedName>
</protein>
<organism evidence="1 2">
    <name type="scientific">Streptomyces stramineus</name>
    <dbReference type="NCBI Taxonomy" id="173861"/>
    <lineage>
        <taxon>Bacteria</taxon>
        <taxon>Bacillati</taxon>
        <taxon>Actinomycetota</taxon>
        <taxon>Actinomycetes</taxon>
        <taxon>Kitasatosporales</taxon>
        <taxon>Streptomycetaceae</taxon>
        <taxon>Streptomyces</taxon>
    </lineage>
</organism>
<sequence>MSDPPATMVLMLQVCLNGSRSRDECPVVPVTAAELAEAARAAVAAGAEAVRLHPRTLDGGDTLDAGAVAEALLAVRAAVPGIPVGVSTGARSVPDARRRAALVRAWTVLPDHASVDWHEDGADLVARALWERGVGIEAGVRSGTDAAGRLRASPLSGQVQRVLAGVTDTDPFTALATAKALLRALGPGLGAPVLLHGQGGGAWPVLRLATALGLARRVGLEDVTHTPDGHPATGNGALVRAARALTAPLGRSAAGRAGAWTAPRVAAPMRPRAARLVCGV</sequence>
<dbReference type="InterPro" id="IPR008567">
    <property type="entry name" value="BKACE"/>
</dbReference>
<dbReference type="SUPFAM" id="SSF51395">
    <property type="entry name" value="FMN-linked oxidoreductases"/>
    <property type="match status" value="1"/>
</dbReference>
<dbReference type="PANTHER" id="PTHR37418:SF1">
    <property type="entry name" value="3-KETO-5-AMINOHEXANOATE CLEAVAGE PROTEIN"/>
    <property type="match status" value="1"/>
</dbReference>
<evidence type="ECO:0000313" key="1">
    <source>
        <dbReference type="EMBL" id="GAA0483096.1"/>
    </source>
</evidence>
<dbReference type="Gene3D" id="3.20.20.70">
    <property type="entry name" value="Aldolase class I"/>
    <property type="match status" value="2"/>
</dbReference>
<keyword evidence="2" id="KW-1185">Reference proteome</keyword>
<dbReference type="InterPro" id="IPR013785">
    <property type="entry name" value="Aldolase_TIM"/>
</dbReference>
<dbReference type="Pfam" id="PF05853">
    <property type="entry name" value="BKACE"/>
    <property type="match status" value="2"/>
</dbReference>
<accession>A0ABN1ASR2</accession>
<dbReference type="EMBL" id="BAAAHB010000077">
    <property type="protein sequence ID" value="GAA0483096.1"/>
    <property type="molecule type" value="Genomic_DNA"/>
</dbReference>
<evidence type="ECO:0000313" key="2">
    <source>
        <dbReference type="Proteomes" id="UP001499895"/>
    </source>
</evidence>
<comment type="caution">
    <text evidence="1">The sequence shown here is derived from an EMBL/GenBank/DDBJ whole genome shotgun (WGS) entry which is preliminary data.</text>
</comment>